<reference evidence="10" key="1">
    <citation type="submission" date="2022-10" db="EMBL/GenBank/DDBJ databases">
        <title>Determination and structural analysis of whole genome sequence of Sarocladium strictum F4-1.</title>
        <authorList>
            <person name="Hu L."/>
            <person name="Jiang Y."/>
        </authorList>
    </citation>
    <scope>NUCLEOTIDE SEQUENCE</scope>
    <source>
        <strain evidence="10">F4-1</strain>
    </source>
</reference>
<feature type="active site" description="Charge relay system" evidence="8">
    <location>
        <position position="361"/>
    </location>
</feature>
<comment type="similarity">
    <text evidence="1">Belongs to the AB hydrolase superfamily. AB hydrolase 4 family.</text>
</comment>
<dbReference type="EMBL" id="JAPDFR010000009">
    <property type="protein sequence ID" value="KAK0383814.1"/>
    <property type="molecule type" value="Genomic_DNA"/>
</dbReference>
<evidence type="ECO:0000256" key="2">
    <source>
        <dbReference type="ARBA" id="ARBA00022679"/>
    </source>
</evidence>
<dbReference type="GO" id="GO:0051792">
    <property type="term" value="P:medium-chain fatty acid biosynthetic process"/>
    <property type="evidence" value="ECO:0007669"/>
    <property type="project" value="TreeGrafter"/>
</dbReference>
<dbReference type="InterPro" id="IPR000073">
    <property type="entry name" value="AB_hydrolase_1"/>
</dbReference>
<protein>
    <recommendedName>
        <fullName evidence="6">alcohol O-acetyltransferase</fullName>
        <ecNumber evidence="6">2.3.1.84</ecNumber>
    </recommendedName>
    <alternativeName>
        <fullName evidence="7">Alcohol O-acetyltransferase</fullName>
    </alternativeName>
</protein>
<dbReference type="PANTHER" id="PTHR10794">
    <property type="entry name" value="ABHYDROLASE DOMAIN-CONTAINING PROTEIN"/>
    <property type="match status" value="1"/>
</dbReference>
<feature type="active site" description="Charge relay system" evidence="8">
    <location>
        <position position="203"/>
    </location>
</feature>
<dbReference type="EC" id="2.3.1.84" evidence="6"/>
<evidence type="ECO:0000256" key="5">
    <source>
        <dbReference type="ARBA" id="ARBA00054277"/>
    </source>
</evidence>
<organism evidence="10 11">
    <name type="scientific">Sarocladium strictum</name>
    <name type="common">Black bundle disease fungus</name>
    <name type="synonym">Acremonium strictum</name>
    <dbReference type="NCBI Taxonomy" id="5046"/>
    <lineage>
        <taxon>Eukaryota</taxon>
        <taxon>Fungi</taxon>
        <taxon>Dikarya</taxon>
        <taxon>Ascomycota</taxon>
        <taxon>Pezizomycotina</taxon>
        <taxon>Sordariomycetes</taxon>
        <taxon>Hypocreomycetidae</taxon>
        <taxon>Hypocreales</taxon>
        <taxon>Sarocladiaceae</taxon>
        <taxon>Sarocladium</taxon>
    </lineage>
</organism>
<name>A0AA39GC23_SARSR</name>
<accession>A0AA39GC23</accession>
<keyword evidence="11" id="KW-1185">Reference proteome</keyword>
<evidence type="ECO:0000256" key="4">
    <source>
        <dbReference type="ARBA" id="ARBA00050620"/>
    </source>
</evidence>
<comment type="caution">
    <text evidence="10">The sequence shown here is derived from an EMBL/GenBank/DDBJ whole genome shotgun (WGS) entry which is preliminary data.</text>
</comment>
<feature type="domain" description="AB hydrolase-1" evidence="9">
    <location>
        <begin position="122"/>
        <end position="361"/>
    </location>
</feature>
<evidence type="ECO:0000256" key="6">
    <source>
        <dbReference type="ARBA" id="ARBA00066969"/>
    </source>
</evidence>
<keyword evidence="3" id="KW-0378">Hydrolase</keyword>
<feature type="active site" description="Charge relay system" evidence="8">
    <location>
        <position position="332"/>
    </location>
</feature>
<dbReference type="GO" id="GO:0047372">
    <property type="term" value="F:monoacylglycerol lipase activity"/>
    <property type="evidence" value="ECO:0007669"/>
    <property type="project" value="TreeGrafter"/>
</dbReference>
<dbReference type="PANTHER" id="PTHR10794:SF63">
    <property type="entry name" value="ALPHA_BETA HYDROLASE 1, ISOFORM A"/>
    <property type="match status" value="1"/>
</dbReference>
<dbReference type="Pfam" id="PF00561">
    <property type="entry name" value="Abhydrolase_1"/>
    <property type="match status" value="1"/>
</dbReference>
<evidence type="ECO:0000259" key="9">
    <source>
        <dbReference type="Pfam" id="PF00561"/>
    </source>
</evidence>
<comment type="catalytic activity">
    <reaction evidence="4">
        <text>an aliphatic alcohol + acetyl-CoA = an acetyl ester + CoA</text>
        <dbReference type="Rhea" id="RHEA:17229"/>
        <dbReference type="ChEBI" id="CHEBI:2571"/>
        <dbReference type="ChEBI" id="CHEBI:47622"/>
        <dbReference type="ChEBI" id="CHEBI:57287"/>
        <dbReference type="ChEBI" id="CHEBI:57288"/>
        <dbReference type="EC" id="2.3.1.84"/>
    </reaction>
</comment>
<dbReference type="GO" id="GO:0004026">
    <property type="term" value="F:alcohol O-acetyltransferase activity"/>
    <property type="evidence" value="ECO:0007669"/>
    <property type="project" value="UniProtKB-EC"/>
</dbReference>
<proteinExistence type="inferred from homology"/>
<dbReference type="GO" id="GO:0051793">
    <property type="term" value="P:medium-chain fatty acid catabolic process"/>
    <property type="evidence" value="ECO:0007669"/>
    <property type="project" value="UniProtKB-ARBA"/>
</dbReference>
<dbReference type="FunFam" id="3.40.50.1820:FF:000137">
    <property type="entry name" value="EEB1p Acyl-coenzymeA:ethanol O-acyltransferase"/>
    <property type="match status" value="1"/>
</dbReference>
<evidence type="ECO:0000256" key="1">
    <source>
        <dbReference type="ARBA" id="ARBA00010884"/>
    </source>
</evidence>
<dbReference type="SUPFAM" id="SSF53474">
    <property type="entry name" value="alpha/beta-Hydrolases"/>
    <property type="match status" value="1"/>
</dbReference>
<evidence type="ECO:0000256" key="7">
    <source>
        <dbReference type="ARBA" id="ARBA00080774"/>
    </source>
</evidence>
<dbReference type="Proteomes" id="UP001175261">
    <property type="component" value="Unassembled WGS sequence"/>
</dbReference>
<sequence>MDWLGHAKIDFVHSPAPRSLKTKDGKDIDLLSICEKVTPPCRLNPWLFNGHMQTFWTATKQHGPPVYYKRKIFDADHETYHGTFAVDFVTEPFQETDPELPPRTVYYKEDELAELGSNDRKPMLIILHGLSGGSHEIYLRHAIAPLIEQGNWEICVVNSRGCAMSKITTGILYNARATWDIRQFVKWARKTFPNRPLFGLGFSLGANILTNYCGEEGATCQLKAAIACSNPFNLDVSSKTLQSTLIGREVYLRVMGSSMRELADLHTEPLTKYTSIDMEYLKTCTYLHEFDAAVQCPTWGYPTAGAYYRDSSSQDSILAIRIPFMALQATDDPIAVKQGLPYDEIKQNPNTVMVTTSLGGHLCWFESGGGRWHAKPVCNFFNYMAFELDIESVKPMTDDTDSDLPLRGSNFDPMRRKMLVVQM</sequence>
<dbReference type="InterPro" id="IPR050960">
    <property type="entry name" value="AB_hydrolase_4_sf"/>
</dbReference>
<evidence type="ECO:0000313" key="10">
    <source>
        <dbReference type="EMBL" id="KAK0383814.1"/>
    </source>
</evidence>
<comment type="function">
    <text evidence="5">Displays enzymatic activity both for medium-chain fatty acid (MCFA) ethyl ester synthesis and hydrolysis (esterase activity). MCFA are toxic for yeast and this enzyme could thus be involved in their detoxification by esterification.</text>
</comment>
<evidence type="ECO:0000256" key="8">
    <source>
        <dbReference type="PIRSR" id="PIRSR005211-1"/>
    </source>
</evidence>
<dbReference type="InterPro" id="IPR012020">
    <property type="entry name" value="ABHD4"/>
</dbReference>
<dbReference type="InterPro" id="IPR029058">
    <property type="entry name" value="AB_hydrolase_fold"/>
</dbReference>
<keyword evidence="2" id="KW-0808">Transferase</keyword>
<dbReference type="Gene3D" id="3.40.50.1820">
    <property type="entry name" value="alpha/beta hydrolase"/>
    <property type="match status" value="1"/>
</dbReference>
<evidence type="ECO:0000313" key="11">
    <source>
        <dbReference type="Proteomes" id="UP001175261"/>
    </source>
</evidence>
<dbReference type="GO" id="GO:0008126">
    <property type="term" value="F:acetylesterase activity"/>
    <property type="evidence" value="ECO:0007669"/>
    <property type="project" value="TreeGrafter"/>
</dbReference>
<gene>
    <name evidence="10" type="ORF">NLU13_9725</name>
</gene>
<dbReference type="AlphaFoldDB" id="A0AA39GC23"/>
<dbReference type="PIRSF" id="PIRSF005211">
    <property type="entry name" value="Ab_hydro_YheT"/>
    <property type="match status" value="1"/>
</dbReference>
<evidence type="ECO:0000256" key="3">
    <source>
        <dbReference type="ARBA" id="ARBA00022801"/>
    </source>
</evidence>